<dbReference type="InterPro" id="IPR051784">
    <property type="entry name" value="Nod_factor_ABC_transporter"/>
</dbReference>
<dbReference type="AlphaFoldDB" id="A0A542YN31"/>
<dbReference type="PANTHER" id="PTHR43229:SF6">
    <property type="entry name" value="ABC-TYPE MULTIDRUG TRANSPORT SYSTEM, PERMEASE COMPONENT"/>
    <property type="match status" value="1"/>
</dbReference>
<dbReference type="PIRSF" id="PIRSF006648">
    <property type="entry name" value="DrrB"/>
    <property type="match status" value="1"/>
</dbReference>
<keyword evidence="1" id="KW-0812">Transmembrane</keyword>
<dbReference type="OrthoDB" id="63188at2"/>
<evidence type="ECO:0000313" key="2">
    <source>
        <dbReference type="EMBL" id="TQL49508.1"/>
    </source>
</evidence>
<protein>
    <submittedName>
        <fullName evidence="2">ABC-2 type transport system permease protein</fullName>
    </submittedName>
</protein>
<evidence type="ECO:0000256" key="1">
    <source>
        <dbReference type="SAM" id="Phobius"/>
    </source>
</evidence>
<dbReference type="GO" id="GO:0140359">
    <property type="term" value="F:ABC-type transporter activity"/>
    <property type="evidence" value="ECO:0007669"/>
    <property type="project" value="InterPro"/>
</dbReference>
<keyword evidence="3" id="KW-1185">Reference proteome</keyword>
<reference evidence="2 3" key="1">
    <citation type="submission" date="2019-06" db="EMBL/GenBank/DDBJ databases">
        <title>Sequencing the genomes of 1000 actinobacteria strains.</title>
        <authorList>
            <person name="Klenk H.-P."/>
        </authorList>
    </citation>
    <scope>NUCLEOTIDE SEQUENCE [LARGE SCALE GENOMIC DNA]</scope>
    <source>
        <strain evidence="2 3">DSM 12335</strain>
    </source>
</reference>
<keyword evidence="1" id="KW-0472">Membrane</keyword>
<evidence type="ECO:0000313" key="3">
    <source>
        <dbReference type="Proteomes" id="UP000319516"/>
    </source>
</evidence>
<dbReference type="EMBL" id="VFOP01000001">
    <property type="protein sequence ID" value="TQL49508.1"/>
    <property type="molecule type" value="Genomic_DNA"/>
</dbReference>
<accession>A0A542YN31</accession>
<dbReference type="PANTHER" id="PTHR43229">
    <property type="entry name" value="NODULATION PROTEIN J"/>
    <property type="match status" value="1"/>
</dbReference>
<sequence length="253" mass="26895">MNPVFTGLELRRVTRDYVSMFFIAILPAFFYVIFGAVQQYSEQSAGNGNVGLYIMISMAAYGAVTATVGVGGMAAVERMQGWGRQLGLTPMQDSQYVATKALVALVIAAIPIGLIYLLGYLTGAEGTVSAWLLSGLVVLVGAAVFAVYGLCFGLAFRSEAAVGAASGSLVVLAFLGNIFFPLSGLMLTIAKFTPLYGYVALARYPLTEGHLINTTTGVTTQDPLWIPVANVAVWAVIFCVVAVLLVRRSRTRQ</sequence>
<feature type="transmembrane region" description="Helical" evidence="1">
    <location>
        <begin position="97"/>
        <end position="118"/>
    </location>
</feature>
<feature type="transmembrane region" description="Helical" evidence="1">
    <location>
        <begin position="168"/>
        <end position="190"/>
    </location>
</feature>
<feature type="transmembrane region" description="Helical" evidence="1">
    <location>
        <begin position="52"/>
        <end position="76"/>
    </location>
</feature>
<name>A0A542YN31_9MICO</name>
<comment type="caution">
    <text evidence="2">The sequence shown here is derived from an EMBL/GenBank/DDBJ whole genome shotgun (WGS) entry which is preliminary data.</text>
</comment>
<proteinExistence type="predicted"/>
<gene>
    <name evidence="2" type="ORF">FB467_0581</name>
</gene>
<feature type="transmembrane region" description="Helical" evidence="1">
    <location>
        <begin position="224"/>
        <end position="246"/>
    </location>
</feature>
<dbReference type="Proteomes" id="UP000319516">
    <property type="component" value="Unassembled WGS sequence"/>
</dbReference>
<organism evidence="2 3">
    <name type="scientific">Ornithinicoccus hortensis</name>
    <dbReference type="NCBI Taxonomy" id="82346"/>
    <lineage>
        <taxon>Bacteria</taxon>
        <taxon>Bacillati</taxon>
        <taxon>Actinomycetota</taxon>
        <taxon>Actinomycetes</taxon>
        <taxon>Micrococcales</taxon>
        <taxon>Intrasporangiaceae</taxon>
        <taxon>Ornithinicoccus</taxon>
    </lineage>
</organism>
<feature type="transmembrane region" description="Helical" evidence="1">
    <location>
        <begin position="130"/>
        <end position="156"/>
    </location>
</feature>
<keyword evidence="1" id="KW-1133">Transmembrane helix</keyword>
<feature type="transmembrane region" description="Helical" evidence="1">
    <location>
        <begin position="21"/>
        <end position="40"/>
    </location>
</feature>
<dbReference type="InterPro" id="IPR000412">
    <property type="entry name" value="ABC_2_transport"/>
</dbReference>
<dbReference type="GO" id="GO:0043190">
    <property type="term" value="C:ATP-binding cassette (ABC) transporter complex"/>
    <property type="evidence" value="ECO:0007669"/>
    <property type="project" value="InterPro"/>
</dbReference>
<dbReference type="RefSeq" id="WP_141783763.1">
    <property type="nucleotide sequence ID" value="NZ_BAAAIK010000003.1"/>
</dbReference>